<dbReference type="AlphaFoldDB" id="A0A0C2DCZ8"/>
<dbReference type="GO" id="GO:0034220">
    <property type="term" value="P:monoatomic ion transmembrane transport"/>
    <property type="evidence" value="ECO:0007669"/>
    <property type="project" value="UniProtKB-KW"/>
</dbReference>
<evidence type="ECO:0000313" key="3">
    <source>
        <dbReference type="Proteomes" id="UP000031599"/>
    </source>
</evidence>
<name>A0A0C2DCZ8_9BACT</name>
<evidence type="ECO:0000313" key="2">
    <source>
        <dbReference type="EMBL" id="KIG19285.1"/>
    </source>
</evidence>
<dbReference type="PROSITE" id="PS51201">
    <property type="entry name" value="RCK_N"/>
    <property type="match status" value="1"/>
</dbReference>
<keyword evidence="2" id="KW-0407">Ion channel</keyword>
<dbReference type="EMBL" id="JMCC02000003">
    <property type="protein sequence ID" value="KIG19285.1"/>
    <property type="molecule type" value="Genomic_DNA"/>
</dbReference>
<feature type="domain" description="RCK N-terminal" evidence="1">
    <location>
        <begin position="68"/>
        <end position="187"/>
    </location>
</feature>
<keyword evidence="2" id="KW-0813">Transport</keyword>
<dbReference type="Pfam" id="PF02254">
    <property type="entry name" value="TrkA_N"/>
    <property type="match status" value="1"/>
</dbReference>
<dbReference type="GO" id="GO:0006813">
    <property type="term" value="P:potassium ion transport"/>
    <property type="evidence" value="ECO:0007669"/>
    <property type="project" value="InterPro"/>
</dbReference>
<dbReference type="InterPro" id="IPR036291">
    <property type="entry name" value="NAD(P)-bd_dom_sf"/>
</dbReference>
<comment type="caution">
    <text evidence="2">The sequence shown here is derived from an EMBL/GenBank/DDBJ whole genome shotgun (WGS) entry which is preliminary data.</text>
</comment>
<keyword evidence="2" id="KW-0406">Ion transport</keyword>
<proteinExistence type="predicted"/>
<dbReference type="InterPro" id="IPR050721">
    <property type="entry name" value="Trk_Ktr_HKT_K-transport"/>
</dbReference>
<dbReference type="PANTHER" id="PTHR43833:SF9">
    <property type="entry name" value="POTASSIUM CHANNEL PROTEIN YUGO-RELATED"/>
    <property type="match status" value="1"/>
</dbReference>
<gene>
    <name evidence="2" type="ORF">DB30_03841</name>
</gene>
<sequence>MLGCTYIGGSQYGLLDAGCMAMITLTNGGCGEVIDLSDTPEGRTFMVEGNLDRSLWTRRMRRSINALEHHYIVCGAGRTGWHMIRELLETQRALVLIDLDEPKARALLEELQADFSIVIGDAIDDEILRKAGIDRAKGLCVATPQDKENLLITVTARMIRGDLRIVARCTDEKVYQKLQQAGADAVVSPNTIGLSRILAPVDRAQRSQANPRLRLVCYNSILQVGHDGANQLVDWDACVETQIGDGAERGNLDLSRVLLRRCVSRASAIMGTPPTGVSIGIQKDENERTWRERAARRLYCLEMTETVDNNTFAVPSRAVENGVAEPFHAEVGDQLLSECL</sequence>
<evidence type="ECO:0000259" key="1">
    <source>
        <dbReference type="PROSITE" id="PS51201"/>
    </source>
</evidence>
<dbReference type="Gene3D" id="3.40.50.720">
    <property type="entry name" value="NAD(P)-binding Rossmann-like Domain"/>
    <property type="match status" value="1"/>
</dbReference>
<dbReference type="Proteomes" id="UP000031599">
    <property type="component" value="Unassembled WGS sequence"/>
</dbReference>
<dbReference type="InterPro" id="IPR003148">
    <property type="entry name" value="RCK_N"/>
</dbReference>
<accession>A0A0C2DCZ8</accession>
<dbReference type="PANTHER" id="PTHR43833">
    <property type="entry name" value="POTASSIUM CHANNEL PROTEIN 2-RELATED-RELATED"/>
    <property type="match status" value="1"/>
</dbReference>
<reference evidence="2 3" key="1">
    <citation type="submission" date="2014-12" db="EMBL/GenBank/DDBJ databases">
        <title>Genome assembly of Enhygromyxa salina DSM 15201.</title>
        <authorList>
            <person name="Sharma G."/>
            <person name="Subramanian S."/>
        </authorList>
    </citation>
    <scope>NUCLEOTIDE SEQUENCE [LARGE SCALE GENOMIC DNA]</scope>
    <source>
        <strain evidence="2 3">DSM 15201</strain>
    </source>
</reference>
<protein>
    <submittedName>
        <fullName evidence="2">Potassium channel protein</fullName>
    </submittedName>
</protein>
<organism evidence="2 3">
    <name type="scientific">Enhygromyxa salina</name>
    <dbReference type="NCBI Taxonomy" id="215803"/>
    <lineage>
        <taxon>Bacteria</taxon>
        <taxon>Pseudomonadati</taxon>
        <taxon>Myxococcota</taxon>
        <taxon>Polyangia</taxon>
        <taxon>Nannocystales</taxon>
        <taxon>Nannocystaceae</taxon>
        <taxon>Enhygromyxa</taxon>
    </lineage>
</organism>
<dbReference type="SUPFAM" id="SSF51735">
    <property type="entry name" value="NAD(P)-binding Rossmann-fold domains"/>
    <property type="match status" value="1"/>
</dbReference>